<dbReference type="InterPro" id="IPR056818">
    <property type="entry name" value="GlmU/GlgC-like_hexapep"/>
</dbReference>
<protein>
    <submittedName>
        <fullName evidence="5">Sugar phosphate nucleotidyltransferase</fullName>
    </submittedName>
</protein>
<dbReference type="InterPro" id="IPR005835">
    <property type="entry name" value="NTP_transferase_dom"/>
</dbReference>
<name>A0ABW5ZI98_9BACL</name>
<dbReference type="Gene3D" id="2.160.10.10">
    <property type="entry name" value="Hexapeptide repeat proteins"/>
    <property type="match status" value="1"/>
</dbReference>
<comment type="caution">
    <text evidence="5">The sequence shown here is derived from an EMBL/GenBank/DDBJ whole genome shotgun (WGS) entry which is preliminary data.</text>
</comment>
<dbReference type="CDD" id="cd02508">
    <property type="entry name" value="ADP_Glucose_PP"/>
    <property type="match status" value="1"/>
</dbReference>
<dbReference type="Pfam" id="PF00483">
    <property type="entry name" value="NTP_transferase"/>
    <property type="match status" value="1"/>
</dbReference>
<evidence type="ECO:0000256" key="1">
    <source>
        <dbReference type="ARBA" id="ARBA00010443"/>
    </source>
</evidence>
<reference evidence="6" key="1">
    <citation type="journal article" date="2019" name="Int. J. Syst. Evol. Microbiol.">
        <title>The Global Catalogue of Microorganisms (GCM) 10K type strain sequencing project: providing services to taxonomists for standard genome sequencing and annotation.</title>
        <authorList>
            <consortium name="The Broad Institute Genomics Platform"/>
            <consortium name="The Broad Institute Genome Sequencing Center for Infectious Disease"/>
            <person name="Wu L."/>
            <person name="Ma J."/>
        </authorList>
    </citation>
    <scope>NUCLEOTIDE SEQUENCE [LARGE SCALE GENOMIC DNA]</scope>
    <source>
        <strain evidence="6">KCTC 13528</strain>
    </source>
</reference>
<organism evidence="5 6">
    <name type="scientific">Jeotgalibacillus terrae</name>
    <dbReference type="NCBI Taxonomy" id="587735"/>
    <lineage>
        <taxon>Bacteria</taxon>
        <taxon>Bacillati</taxon>
        <taxon>Bacillota</taxon>
        <taxon>Bacilli</taxon>
        <taxon>Bacillales</taxon>
        <taxon>Caryophanaceae</taxon>
        <taxon>Jeotgalibacillus</taxon>
    </lineage>
</organism>
<sequence length="342" mass="38469">MSRLLGVIDAATVMGGLQDLTLNRSVASIPFAGRYRFIDFVLSNMVNSGVDSVAIFPKHQYRSLMDHIGSGKNWDLDRKRDGLFFFPPYFEPNETTSIGSFSRLEQHIEFFKRSHQDYVVIASSYVIANIDFEEALAEHLIHDYDITEVQHNGKSLEIYVISKALLIELIEGRRRSQFISVSDVVKQPLHNYKIGAYDHKDYTAIIDSIPAYLKHSMDLLRHDVWSRLFTQDRPIYTKVKDEPPTKYSSTAQVSNSMIANGADIRGSVENSIVSRAAKIGQGSKVKNCVVMQKSQIGNDCSLEYVILDKDVRVLDGTSLKGTAEQPLVLRKGSVREAAMVKS</sequence>
<gene>
    <name evidence="5" type="ORF">ACFS5P_09260</name>
</gene>
<dbReference type="PANTHER" id="PTHR43523:SF6">
    <property type="entry name" value="GLYCOGEN BIOSYNTHESIS PROTEIN GLGD"/>
    <property type="match status" value="1"/>
</dbReference>
<dbReference type="EMBL" id="JBHUPG010000017">
    <property type="protein sequence ID" value="MFD2912065.1"/>
    <property type="molecule type" value="Genomic_DNA"/>
</dbReference>
<evidence type="ECO:0000313" key="5">
    <source>
        <dbReference type="EMBL" id="MFD2912065.1"/>
    </source>
</evidence>
<dbReference type="PANTHER" id="PTHR43523">
    <property type="entry name" value="GLUCOSE-1-PHOSPHATE ADENYLYLTRANSFERASE-RELATED"/>
    <property type="match status" value="1"/>
</dbReference>
<dbReference type="InterPro" id="IPR029044">
    <property type="entry name" value="Nucleotide-diphossugar_trans"/>
</dbReference>
<dbReference type="SUPFAM" id="SSF51161">
    <property type="entry name" value="Trimeric LpxA-like enzymes"/>
    <property type="match status" value="1"/>
</dbReference>
<dbReference type="RefSeq" id="WP_204730428.1">
    <property type="nucleotide sequence ID" value="NZ_JAFBDK010000017.1"/>
</dbReference>
<evidence type="ECO:0000313" key="6">
    <source>
        <dbReference type="Proteomes" id="UP001597561"/>
    </source>
</evidence>
<feature type="domain" description="Glucose-1-phosphate adenylyltransferase/Bifunctional protein GlmU-like C-terminal hexapeptide" evidence="4">
    <location>
        <begin position="249"/>
        <end position="318"/>
    </location>
</feature>
<dbReference type="SUPFAM" id="SSF53448">
    <property type="entry name" value="Nucleotide-diphospho-sugar transferases"/>
    <property type="match status" value="1"/>
</dbReference>
<dbReference type="Pfam" id="PF24894">
    <property type="entry name" value="Hexapep_GlmU"/>
    <property type="match status" value="1"/>
</dbReference>
<dbReference type="InterPro" id="IPR011831">
    <property type="entry name" value="ADP-Glc_PPase"/>
</dbReference>
<keyword evidence="2" id="KW-0320">Glycogen biosynthesis</keyword>
<feature type="domain" description="Nucleotidyl transferase" evidence="3">
    <location>
        <begin position="17"/>
        <end position="144"/>
    </location>
</feature>
<proteinExistence type="inferred from homology"/>
<evidence type="ECO:0000256" key="2">
    <source>
        <dbReference type="ARBA" id="ARBA00023056"/>
    </source>
</evidence>
<keyword evidence="6" id="KW-1185">Reference proteome</keyword>
<evidence type="ECO:0000259" key="3">
    <source>
        <dbReference type="Pfam" id="PF00483"/>
    </source>
</evidence>
<evidence type="ECO:0000259" key="4">
    <source>
        <dbReference type="Pfam" id="PF24894"/>
    </source>
</evidence>
<dbReference type="Proteomes" id="UP001597561">
    <property type="component" value="Unassembled WGS sequence"/>
</dbReference>
<dbReference type="InterPro" id="IPR011004">
    <property type="entry name" value="Trimer_LpxA-like_sf"/>
</dbReference>
<comment type="similarity">
    <text evidence="1">Belongs to the bacterial/plant glucose-1-phosphate adenylyltransferase family.</text>
</comment>
<dbReference type="Gene3D" id="3.90.550.10">
    <property type="entry name" value="Spore Coat Polysaccharide Biosynthesis Protein SpsA, Chain A"/>
    <property type="match status" value="2"/>
</dbReference>
<accession>A0ABW5ZI98</accession>
<dbReference type="CDD" id="cd04651">
    <property type="entry name" value="LbH_G1P_AT_C"/>
    <property type="match status" value="1"/>
</dbReference>